<proteinExistence type="predicted"/>
<keyword evidence="2" id="KW-0238">DNA-binding</keyword>
<dbReference type="InterPro" id="IPR001845">
    <property type="entry name" value="HTH_ArsR_DNA-bd_dom"/>
</dbReference>
<reference evidence="6" key="1">
    <citation type="journal article" date="2019" name="Int. J. Syst. Evol. Microbiol.">
        <title>The Global Catalogue of Microorganisms (GCM) 10K type strain sequencing project: providing services to taxonomists for standard genome sequencing and annotation.</title>
        <authorList>
            <consortium name="The Broad Institute Genomics Platform"/>
            <consortium name="The Broad Institute Genome Sequencing Center for Infectious Disease"/>
            <person name="Wu L."/>
            <person name="Ma J."/>
        </authorList>
    </citation>
    <scope>NUCLEOTIDE SEQUENCE [LARGE SCALE GENOMIC DNA]</scope>
    <source>
        <strain evidence="6">JCM 17441</strain>
    </source>
</reference>
<dbReference type="InterPro" id="IPR051011">
    <property type="entry name" value="Metal_resp_trans_reg"/>
</dbReference>
<keyword evidence="1" id="KW-0805">Transcription regulation</keyword>
<dbReference type="Gene3D" id="1.10.10.10">
    <property type="entry name" value="Winged helix-like DNA-binding domain superfamily/Winged helix DNA-binding domain"/>
    <property type="match status" value="1"/>
</dbReference>
<comment type="caution">
    <text evidence="5">The sequence shown here is derived from an EMBL/GenBank/DDBJ whole genome shotgun (WGS) entry which is preliminary data.</text>
</comment>
<sequence length="335" mass="37053">MGVWRIDADVLASSRFVVSPMVETVGCLAAFTGQHRISATQREWLREYEPVFRARWGADPFALPFLRDAIRPGWLADFLVRPPRVEAPVFADDLARVAATTDEHARRDILETMDRPLTPVLHEDGLVARAVELLDWAWRHTVRPGWPRRRRVFEADIVARTGRLGTGGWAAVLDGMRPGMRWLGDGRLQINAYDYPPRDVTGSRLVFAPTTSARGWVSWEEPADVHAIIYPCTGWLAQDPDVVPPGALASLIGPARARILTLLAEPKSTTQLVALTGQTLGSAGGHLRVLRDAGLADRRRAGRSVLYYRTPLGDALCRGEPPVSSSGSARPPRRR</sequence>
<organism evidence="5 6">
    <name type="scientific">Dactylosporangium darangshiense</name>
    <dbReference type="NCBI Taxonomy" id="579108"/>
    <lineage>
        <taxon>Bacteria</taxon>
        <taxon>Bacillati</taxon>
        <taxon>Actinomycetota</taxon>
        <taxon>Actinomycetes</taxon>
        <taxon>Micromonosporales</taxon>
        <taxon>Micromonosporaceae</taxon>
        <taxon>Dactylosporangium</taxon>
    </lineage>
</organism>
<name>A0ABP8D8A0_9ACTN</name>
<protein>
    <submittedName>
        <fullName evidence="5">Winged helix-turn-helix domain-containing protein</fullName>
    </submittedName>
</protein>
<dbReference type="SUPFAM" id="SSF46785">
    <property type="entry name" value="Winged helix' DNA-binding domain"/>
    <property type="match status" value="1"/>
</dbReference>
<dbReference type="PANTHER" id="PTHR43132:SF6">
    <property type="entry name" value="HTH-TYPE TRANSCRIPTIONAL REPRESSOR CZRA"/>
    <property type="match status" value="1"/>
</dbReference>
<evidence type="ECO:0000256" key="3">
    <source>
        <dbReference type="ARBA" id="ARBA00023163"/>
    </source>
</evidence>
<dbReference type="RefSeq" id="WP_345128038.1">
    <property type="nucleotide sequence ID" value="NZ_BAABAT010000008.1"/>
</dbReference>
<dbReference type="Proteomes" id="UP001500620">
    <property type="component" value="Unassembled WGS sequence"/>
</dbReference>
<evidence type="ECO:0000259" key="4">
    <source>
        <dbReference type="SMART" id="SM00418"/>
    </source>
</evidence>
<dbReference type="SMART" id="SM00418">
    <property type="entry name" value="HTH_ARSR"/>
    <property type="match status" value="1"/>
</dbReference>
<evidence type="ECO:0000313" key="5">
    <source>
        <dbReference type="EMBL" id="GAA4249849.1"/>
    </source>
</evidence>
<dbReference type="InterPro" id="IPR036390">
    <property type="entry name" value="WH_DNA-bd_sf"/>
</dbReference>
<dbReference type="InterPro" id="IPR011991">
    <property type="entry name" value="ArsR-like_HTH"/>
</dbReference>
<dbReference type="EMBL" id="BAABAT010000008">
    <property type="protein sequence ID" value="GAA4249849.1"/>
    <property type="molecule type" value="Genomic_DNA"/>
</dbReference>
<accession>A0ABP8D8A0</accession>
<dbReference type="InterPro" id="IPR036388">
    <property type="entry name" value="WH-like_DNA-bd_sf"/>
</dbReference>
<dbReference type="CDD" id="cd00090">
    <property type="entry name" value="HTH_ARSR"/>
    <property type="match status" value="1"/>
</dbReference>
<keyword evidence="6" id="KW-1185">Reference proteome</keyword>
<evidence type="ECO:0000256" key="2">
    <source>
        <dbReference type="ARBA" id="ARBA00023125"/>
    </source>
</evidence>
<gene>
    <name evidence="5" type="ORF">GCM10022255_035670</name>
</gene>
<dbReference type="PANTHER" id="PTHR43132">
    <property type="entry name" value="ARSENICAL RESISTANCE OPERON REPRESSOR ARSR-RELATED"/>
    <property type="match status" value="1"/>
</dbReference>
<dbReference type="Pfam" id="PF01022">
    <property type="entry name" value="HTH_5"/>
    <property type="match status" value="1"/>
</dbReference>
<evidence type="ECO:0000256" key="1">
    <source>
        <dbReference type="ARBA" id="ARBA00023015"/>
    </source>
</evidence>
<keyword evidence="3" id="KW-0804">Transcription</keyword>
<evidence type="ECO:0000313" key="6">
    <source>
        <dbReference type="Proteomes" id="UP001500620"/>
    </source>
</evidence>
<feature type="domain" description="HTH arsR-type" evidence="4">
    <location>
        <begin position="246"/>
        <end position="317"/>
    </location>
</feature>